<dbReference type="Proteomes" id="UP001652628">
    <property type="component" value="Chromosome X"/>
</dbReference>
<feature type="region of interest" description="Disordered" evidence="5">
    <location>
        <begin position="29"/>
        <end position="146"/>
    </location>
</feature>
<keyword evidence="8" id="KW-0675">Receptor</keyword>
<dbReference type="GO" id="GO:0007030">
    <property type="term" value="P:Golgi organization"/>
    <property type="evidence" value="ECO:0007669"/>
    <property type="project" value="TreeGrafter"/>
</dbReference>
<evidence type="ECO:0000256" key="4">
    <source>
        <dbReference type="SAM" id="Coils"/>
    </source>
</evidence>
<keyword evidence="7" id="KW-1185">Reference proteome</keyword>
<keyword evidence="2" id="KW-0333">Golgi apparatus</keyword>
<feature type="domain" description="GRIP" evidence="6">
    <location>
        <begin position="1218"/>
        <end position="1268"/>
    </location>
</feature>
<feature type="region of interest" description="Disordered" evidence="5">
    <location>
        <begin position="1325"/>
        <end position="1408"/>
    </location>
</feature>
<feature type="compositionally biased region" description="Low complexity" evidence="5">
    <location>
        <begin position="1332"/>
        <end position="1348"/>
    </location>
</feature>
<dbReference type="RefSeq" id="XP_016924093.2">
    <property type="nucleotide sequence ID" value="XM_017068604.4"/>
</dbReference>
<dbReference type="PANTHER" id="PTHR18921">
    <property type="entry name" value="MYOSIN HEAVY CHAIN - RELATED"/>
    <property type="match status" value="1"/>
</dbReference>
<feature type="coiled-coil region" evidence="4">
    <location>
        <begin position="1153"/>
        <end position="1218"/>
    </location>
</feature>
<evidence type="ECO:0000259" key="6">
    <source>
        <dbReference type="PROSITE" id="PS50913"/>
    </source>
</evidence>
<feature type="compositionally biased region" description="Basic and acidic residues" evidence="5">
    <location>
        <begin position="63"/>
        <end position="94"/>
    </location>
</feature>
<feature type="compositionally biased region" description="Low complexity" evidence="5">
    <location>
        <begin position="334"/>
        <end position="346"/>
    </location>
</feature>
<dbReference type="CTD" id="32483"/>
<evidence type="ECO:0000256" key="1">
    <source>
        <dbReference type="ARBA" id="ARBA00004555"/>
    </source>
</evidence>
<dbReference type="GO" id="GO:0006888">
    <property type="term" value="P:endoplasmic reticulum to Golgi vesicle-mediated transport"/>
    <property type="evidence" value="ECO:0007669"/>
    <property type="project" value="TreeGrafter"/>
</dbReference>
<dbReference type="InterPro" id="IPR000237">
    <property type="entry name" value="GRIP_dom"/>
</dbReference>
<evidence type="ECO:0000256" key="5">
    <source>
        <dbReference type="SAM" id="MobiDB-lite"/>
    </source>
</evidence>
<feature type="coiled-coil region" evidence="4">
    <location>
        <begin position="814"/>
        <end position="996"/>
    </location>
</feature>
<evidence type="ECO:0000256" key="2">
    <source>
        <dbReference type="ARBA" id="ARBA00023034"/>
    </source>
</evidence>
<comment type="subcellular location">
    <subcellularLocation>
        <location evidence="1">Golgi apparatus</location>
    </subcellularLocation>
</comment>
<feature type="compositionally biased region" description="Polar residues" evidence="5">
    <location>
        <begin position="106"/>
        <end position="115"/>
    </location>
</feature>
<dbReference type="GO" id="GO:0005794">
    <property type="term" value="C:Golgi apparatus"/>
    <property type="evidence" value="ECO:0007669"/>
    <property type="project" value="UniProtKB-SubCell"/>
</dbReference>
<sequence length="1408" mass="158700">MSWLNSSLSTLKGQLTNLAQEVLAETAGPGDLEYEGAHGAGAGEVGGDDQQTKTALQLLAETQEQKEQLDRRCEEKDREIAALRREVARNKQESKQAGTTSSTSSPGKTQSQNEDQNVEDSWCWEPDGGDEKGATGSGDAARSKESDLVDIALGNGEVARLNNRIAELEQLNTQLNASLEELDSQHELAMQDVLEHKTQLAGQVANLKQQQADRLVEHELANARQQKLLDELRQSAAVAKEQQEQLQHRVELQEAELKRSVMELAEMQELLEKRGQDNAELIERVRLAETERDRLLKDLEESRLAKEKKNSESSSNSSSTGKHSEDEFIVVRQADATGSGSASGSDPDPDPEVTSPPSKEKLRDRLVSLESQISELTLTNTQMQDAQLEKQLGINLLGEQLAELEKRLRLSEAEKEQLQLDLQLRLQQLTVQNQELKLHAEAEQEGHAQDLEEQLGALRQENQRLRQELDTSIAQAKFRQAIAEEKQEITDLDDTDTTEYGTYELDKLRALLQAEIEDRLGSSQPQQKLERAWNSLSERWHRLDTVEQRLVDVQNQQLVSEHEKKTLEADISQYILQCDELMKNNELLLNELDKYKRNKLETIEEHHEETIVQLEAQLEEARHRLEASLSCQQQMETKLSSSQEKAPLESELLAKLEQKVQEQLQLQEQLTSAKKELAEKTKLLDRNEEQLTKQQQQIQEDQEKLAELSKLRETLRHKEDDLNSLEEQLTFIKQELEEKSNQLKNSQDQHKIQLAKIQNQLQVEQEKLREQLQQQERLEQQKELMEVDQNQQLITIKKELAEATSQLFECQEKLTVKEALLSEIQQQLLEASEEKTKLQEQLLNKEQQSGLSTEQTSQIQELQEQLLTKEQEIQKNQAELAKLQEALQANEEQLLAKAVELQAMELQLQEKESQLQSNQAADQSENLQQAIDALGQEKNELIKALQQKHQENTQYYAEIQRLQPFEQQLKDLAKEREKLQDQIAFLKEKSDILTTNLLTEQTNQRLLQQQQAESQEQQASVQRDLERLRAHLLEVEELHTQETVELQRDLEESRSRQAVLEQQVSKSSTAYTSASIRANQQAETLQAQHALLQQQRDELLAKLGQYEDRELKQQAALTNLQCALEQFQNDKDHDIEMATQRIRREMQTQLDRQGQLQQEMGALQQQLAEANQGLRAAARLSDQLEAGQQTIAVLRDEVESLKEANGQLEQRLSSSESSQTDKIDKSLIKSLLIGYVVSGHAGDKQQVLRMISSVLDFNAQEADKVGLNKQQSSWLGSILGGGSAPATGSGSSRGNDNLVQAFVQFLEQESQPLAQLQSRPTLLSMSGQMDGATSSSSTSSSAAAAASTLPLPTNAQIPSTAPLASQQDPAAPGTPPVGGSPQSLAMGSNEFAPSRNSSSILKDILSDS</sequence>
<dbReference type="PANTHER" id="PTHR18921:SF2">
    <property type="entry name" value="THYROID RECEPTOR-INTERACTING PROTEIN 11"/>
    <property type="match status" value="1"/>
</dbReference>
<accession>A0AB39YY20</accession>
<organism evidence="7 8">
    <name type="scientific">Drosophila suzukii</name>
    <name type="common">Spotted-wing drosophila fruit fly</name>
    <dbReference type="NCBI Taxonomy" id="28584"/>
    <lineage>
        <taxon>Eukaryota</taxon>
        <taxon>Metazoa</taxon>
        <taxon>Ecdysozoa</taxon>
        <taxon>Arthropoda</taxon>
        <taxon>Hexapoda</taxon>
        <taxon>Insecta</taxon>
        <taxon>Pterygota</taxon>
        <taxon>Neoptera</taxon>
        <taxon>Endopterygota</taxon>
        <taxon>Diptera</taxon>
        <taxon>Brachycera</taxon>
        <taxon>Muscomorpha</taxon>
        <taxon>Ephydroidea</taxon>
        <taxon>Drosophilidae</taxon>
        <taxon>Drosophila</taxon>
        <taxon>Sophophora</taxon>
    </lineage>
</organism>
<protein>
    <submittedName>
        <fullName evidence="8">Thyroid receptor-interacting protein 11 isoform X1</fullName>
    </submittedName>
</protein>
<feature type="compositionally biased region" description="Low complexity" evidence="5">
    <location>
        <begin position="1397"/>
        <end position="1408"/>
    </location>
</feature>
<keyword evidence="3 4" id="KW-0175">Coiled coil</keyword>
<name>A0AB39YY20_DROSZ</name>
<evidence type="ECO:0000313" key="8">
    <source>
        <dbReference type="RefSeq" id="XP_016924093.2"/>
    </source>
</evidence>
<reference evidence="8" key="1">
    <citation type="submission" date="2025-08" db="UniProtKB">
        <authorList>
            <consortium name="RefSeq"/>
        </authorList>
    </citation>
    <scope>IDENTIFICATION</scope>
</reference>
<evidence type="ECO:0000313" key="7">
    <source>
        <dbReference type="Proteomes" id="UP001652628"/>
    </source>
</evidence>
<feature type="coiled-coil region" evidence="4">
    <location>
        <begin position="564"/>
        <end position="788"/>
    </location>
</feature>
<proteinExistence type="predicted"/>
<dbReference type="PROSITE" id="PS50913">
    <property type="entry name" value="GRIP"/>
    <property type="match status" value="1"/>
</dbReference>
<dbReference type="GO" id="GO:0031267">
    <property type="term" value="F:small GTPase binding"/>
    <property type="evidence" value="ECO:0007669"/>
    <property type="project" value="TreeGrafter"/>
</dbReference>
<dbReference type="GeneID" id="108005359"/>
<feature type="compositionally biased region" description="Polar residues" evidence="5">
    <location>
        <begin position="1350"/>
        <end position="1368"/>
    </location>
</feature>
<evidence type="ECO:0000256" key="3">
    <source>
        <dbReference type="ARBA" id="ARBA00023054"/>
    </source>
</evidence>
<feature type="coiled-coil region" evidence="4">
    <location>
        <begin position="1043"/>
        <end position="1109"/>
    </location>
</feature>
<gene>
    <name evidence="8" type="primary">Gmap</name>
</gene>
<feature type="region of interest" description="Disordered" evidence="5">
    <location>
        <begin position="303"/>
        <end position="362"/>
    </location>
</feature>